<evidence type="ECO:0000256" key="9">
    <source>
        <dbReference type="ARBA" id="ARBA00023098"/>
    </source>
</evidence>
<evidence type="ECO:0000256" key="2">
    <source>
        <dbReference type="ARBA" id="ARBA00012071"/>
    </source>
</evidence>
<keyword evidence="3" id="KW-0444">Lipid biosynthesis</keyword>
<dbReference type="InterPro" id="IPR003758">
    <property type="entry name" value="LpxK"/>
</dbReference>
<dbReference type="PANTHER" id="PTHR42724:SF1">
    <property type="entry name" value="TETRAACYLDISACCHARIDE 4'-KINASE, MITOCHONDRIAL-RELATED"/>
    <property type="match status" value="1"/>
</dbReference>
<keyword evidence="6" id="KW-0547">Nucleotide-binding</keyword>
<dbReference type="NCBIfam" id="TIGR00682">
    <property type="entry name" value="lpxK"/>
    <property type="match status" value="1"/>
</dbReference>
<evidence type="ECO:0000256" key="6">
    <source>
        <dbReference type="ARBA" id="ARBA00022741"/>
    </source>
</evidence>
<dbReference type="GO" id="GO:0009029">
    <property type="term" value="F:lipid-A 4'-kinase activity"/>
    <property type="evidence" value="ECO:0007669"/>
    <property type="project" value="UniProtKB-EC"/>
</dbReference>
<evidence type="ECO:0000256" key="4">
    <source>
        <dbReference type="ARBA" id="ARBA00022556"/>
    </source>
</evidence>
<dbReference type="UniPathway" id="UPA00359">
    <property type="reaction ID" value="UER00482"/>
</dbReference>
<evidence type="ECO:0000313" key="10">
    <source>
        <dbReference type="EMBL" id="GAJ08078.1"/>
    </source>
</evidence>
<evidence type="ECO:0000256" key="3">
    <source>
        <dbReference type="ARBA" id="ARBA00022516"/>
    </source>
</evidence>
<keyword evidence="7" id="KW-0418">Kinase</keyword>
<dbReference type="Pfam" id="PF02606">
    <property type="entry name" value="LpxK"/>
    <property type="match status" value="1"/>
</dbReference>
<dbReference type="EMBL" id="BARW01033281">
    <property type="protein sequence ID" value="GAJ08078.1"/>
    <property type="molecule type" value="Genomic_DNA"/>
</dbReference>
<keyword evidence="4" id="KW-0441">Lipid A biosynthesis</keyword>
<proteinExistence type="predicted"/>
<dbReference type="EC" id="2.7.1.130" evidence="2"/>
<protein>
    <recommendedName>
        <fullName evidence="2">tetraacyldisaccharide 4'-kinase</fullName>
        <ecNumber evidence="2">2.7.1.130</ecNumber>
    </recommendedName>
</protein>
<dbReference type="PANTHER" id="PTHR42724">
    <property type="entry name" value="TETRAACYLDISACCHARIDE 4'-KINASE"/>
    <property type="match status" value="1"/>
</dbReference>
<organism evidence="10">
    <name type="scientific">marine sediment metagenome</name>
    <dbReference type="NCBI Taxonomy" id="412755"/>
    <lineage>
        <taxon>unclassified sequences</taxon>
        <taxon>metagenomes</taxon>
        <taxon>ecological metagenomes</taxon>
    </lineage>
</organism>
<name>X1TRX0_9ZZZZ</name>
<accession>X1TRX0</accession>
<gene>
    <name evidence="10" type="ORF">S12H4_52453</name>
</gene>
<evidence type="ECO:0000256" key="8">
    <source>
        <dbReference type="ARBA" id="ARBA00022840"/>
    </source>
</evidence>
<dbReference type="GO" id="GO:0009245">
    <property type="term" value="P:lipid A biosynthetic process"/>
    <property type="evidence" value="ECO:0007669"/>
    <property type="project" value="UniProtKB-KW"/>
</dbReference>
<keyword evidence="9" id="KW-0443">Lipid metabolism</keyword>
<feature type="non-terminal residue" evidence="10">
    <location>
        <position position="1"/>
    </location>
</feature>
<reference evidence="10" key="1">
    <citation type="journal article" date="2014" name="Front. Microbiol.">
        <title>High frequency of phylogenetically diverse reductive dehalogenase-homologous genes in deep subseafloor sedimentary metagenomes.</title>
        <authorList>
            <person name="Kawai M."/>
            <person name="Futagami T."/>
            <person name="Toyoda A."/>
            <person name="Takaki Y."/>
            <person name="Nishi S."/>
            <person name="Hori S."/>
            <person name="Arai W."/>
            <person name="Tsubouchi T."/>
            <person name="Morono Y."/>
            <person name="Uchiyama I."/>
            <person name="Ito T."/>
            <person name="Fujiyama A."/>
            <person name="Inagaki F."/>
            <person name="Takami H."/>
        </authorList>
    </citation>
    <scope>NUCLEOTIDE SEQUENCE</scope>
    <source>
        <strain evidence="10">Expedition CK06-06</strain>
    </source>
</reference>
<evidence type="ECO:0000256" key="1">
    <source>
        <dbReference type="ARBA" id="ARBA00004870"/>
    </source>
</evidence>
<dbReference type="GO" id="GO:0005886">
    <property type="term" value="C:plasma membrane"/>
    <property type="evidence" value="ECO:0007669"/>
    <property type="project" value="TreeGrafter"/>
</dbReference>
<dbReference type="AlphaFoldDB" id="X1TRX0"/>
<evidence type="ECO:0000256" key="7">
    <source>
        <dbReference type="ARBA" id="ARBA00022777"/>
    </source>
</evidence>
<feature type="non-terminal residue" evidence="10">
    <location>
        <position position="238"/>
    </location>
</feature>
<dbReference type="GO" id="GO:0009244">
    <property type="term" value="P:lipopolysaccharide core region biosynthetic process"/>
    <property type="evidence" value="ECO:0007669"/>
    <property type="project" value="TreeGrafter"/>
</dbReference>
<comment type="caution">
    <text evidence="10">The sequence shown here is derived from an EMBL/GenBank/DDBJ whole genome shotgun (WGS) entry which is preliminary data.</text>
</comment>
<keyword evidence="8" id="KW-0067">ATP-binding</keyword>
<evidence type="ECO:0000256" key="5">
    <source>
        <dbReference type="ARBA" id="ARBA00022679"/>
    </source>
</evidence>
<sequence length="238" mass="26748">VNPNRLAAAHKAISYFGAKMLVMDDGFQHRRLHRDLDIVTIDAMCPFGSGKMLPAGLLREPLAALKRAHAAVITRSDQTTQTELAQIEDKLKQTNPDLIIARSIHTPLCVKSFRDNEIGLEELKDKRVFAFCGIGNPDSFLDTLKRLGTNLLGSIIYNDHHRYSENDITDIYEQAVYLNADLILSTQKDWTKIIGNPKLNIADYQDIPFAYLLIKLKFLSGEDKLKQLIEDALAGKIT</sequence>
<keyword evidence="5" id="KW-0808">Transferase</keyword>
<comment type="pathway">
    <text evidence="1">Glycolipid biosynthesis; lipid IV(A) biosynthesis; lipid IV(A) from (3R)-3-hydroxytetradecanoyl-[acyl-carrier-protein] and UDP-N-acetyl-alpha-D-glucosamine: step 6/6.</text>
</comment>
<dbReference type="GO" id="GO:0005524">
    <property type="term" value="F:ATP binding"/>
    <property type="evidence" value="ECO:0007669"/>
    <property type="project" value="UniProtKB-KW"/>
</dbReference>